<feature type="chain" id="PRO_5043113870" description="Transmembrane 9 superfamily member" evidence="7">
    <location>
        <begin position="24"/>
        <end position="651"/>
    </location>
</feature>
<keyword evidence="5 7" id="KW-1133">Transmembrane helix</keyword>
<proteinExistence type="inferred from homology"/>
<sequence>MAGRSLGFALLIVFALFCRACDGFYLPGIAQENFEEGFPLPVYADRLFAPGFAGQLPYEYFSLPFCRGPPETLRQQHLNLGEILLGQRNQLTDYRINMLANETCQVYCSQHFTSDEVQKFADKIMNGYFVSLNVDNMPAVMREETPKGPKISVGVPLGKKKQIPTKANKLIYEYRPAIFNHLQFRIKYHRASPQSVSDLSAVGDDDQYRVVGFEVQPRSDENIMTNGALEGCEMDKPGEEMELDPSNPVGQIITFSYNVEFVEDKELHWATRWDPLLVTDQAAVLFHKRYLLYSLLVIFTLSFLVAMILARTVYLDYARYDNLDSADEIEAESGWKQVHGDVFRPPQYKEYLSICVGCGTQITVIVVITLAFSLLGFWSPAYRGGLLTSLILLWVLTSVLAGFVSALLHSEFGGKNRKVVTLGSAFFFSGSMFATFFFVNLVLSVAGSSAAVRFLTLLQLLLLWLALSVPLNVFGAFLGYKQKLREYPCPTNPLPREIPEYSKVPPRVFCFLSGLIPFVVVFMELQFVMEALWQRNAYIMAGFLCSVFLLLMIACVEVSLVLSYLILSQEDYRWWWTSFWSSGSSGLYVFLYGLLFFLGNQNLGNMHLASVCLYFCYTVLISQGFTLMTGSVGFLASRTFVRRIFAAVRVD</sequence>
<feature type="transmembrane region" description="Helical" evidence="7">
    <location>
        <begin position="579"/>
        <end position="599"/>
    </location>
</feature>
<evidence type="ECO:0000256" key="7">
    <source>
        <dbReference type="RuleBase" id="RU363079"/>
    </source>
</evidence>
<feature type="transmembrane region" description="Helical" evidence="7">
    <location>
        <begin position="384"/>
        <end position="408"/>
    </location>
</feature>
<evidence type="ECO:0000313" key="8">
    <source>
        <dbReference type="EMBL" id="KAJ8907607.1"/>
    </source>
</evidence>
<accession>A0AAV8V1X9</accession>
<dbReference type="AlphaFoldDB" id="A0AAV8V1X9"/>
<feature type="transmembrane region" description="Helical" evidence="7">
    <location>
        <begin position="351"/>
        <end position="378"/>
    </location>
</feature>
<evidence type="ECO:0000256" key="4">
    <source>
        <dbReference type="ARBA" id="ARBA00022729"/>
    </source>
</evidence>
<evidence type="ECO:0000256" key="6">
    <source>
        <dbReference type="ARBA" id="ARBA00023136"/>
    </source>
</evidence>
<feature type="transmembrane region" description="Helical" evidence="7">
    <location>
        <begin position="420"/>
        <end position="443"/>
    </location>
</feature>
<dbReference type="GO" id="GO:0072657">
    <property type="term" value="P:protein localization to membrane"/>
    <property type="evidence" value="ECO:0007669"/>
    <property type="project" value="TreeGrafter"/>
</dbReference>
<keyword evidence="9" id="KW-1185">Reference proteome</keyword>
<keyword evidence="4 7" id="KW-0732">Signal</keyword>
<comment type="subcellular location">
    <subcellularLocation>
        <location evidence="1">Membrane</location>
        <topology evidence="1">Multi-pass membrane protein</topology>
    </subcellularLocation>
</comment>
<dbReference type="Pfam" id="PF02990">
    <property type="entry name" value="EMP70"/>
    <property type="match status" value="1"/>
</dbReference>
<evidence type="ECO:0000256" key="3">
    <source>
        <dbReference type="ARBA" id="ARBA00022692"/>
    </source>
</evidence>
<evidence type="ECO:0000256" key="1">
    <source>
        <dbReference type="ARBA" id="ARBA00004141"/>
    </source>
</evidence>
<feature type="transmembrane region" description="Helical" evidence="7">
    <location>
        <begin position="611"/>
        <end position="636"/>
    </location>
</feature>
<keyword evidence="6 7" id="KW-0472">Membrane</keyword>
<reference evidence="8 9" key="1">
    <citation type="journal article" date="2023" name="Nat. Commun.">
        <title>Origin of minicircular mitochondrial genomes in red algae.</title>
        <authorList>
            <person name="Lee Y."/>
            <person name="Cho C.H."/>
            <person name="Lee Y.M."/>
            <person name="Park S.I."/>
            <person name="Yang J.H."/>
            <person name="West J.A."/>
            <person name="Bhattacharya D."/>
            <person name="Yoon H.S."/>
        </authorList>
    </citation>
    <scope>NUCLEOTIDE SEQUENCE [LARGE SCALE GENOMIC DNA]</scope>
    <source>
        <strain evidence="8 9">CCMP1338</strain>
        <tissue evidence="8">Whole cell</tissue>
    </source>
</reference>
<feature type="signal peptide" evidence="7">
    <location>
        <begin position="1"/>
        <end position="23"/>
    </location>
</feature>
<evidence type="ECO:0000256" key="5">
    <source>
        <dbReference type="ARBA" id="ARBA00022989"/>
    </source>
</evidence>
<feature type="transmembrane region" description="Helical" evidence="7">
    <location>
        <begin position="508"/>
        <end position="529"/>
    </location>
</feature>
<protein>
    <recommendedName>
        <fullName evidence="7">Transmembrane 9 superfamily member</fullName>
    </recommendedName>
</protein>
<feature type="transmembrane region" description="Helical" evidence="7">
    <location>
        <begin position="290"/>
        <end position="310"/>
    </location>
</feature>
<organism evidence="8 9">
    <name type="scientific">Rhodosorus marinus</name>
    <dbReference type="NCBI Taxonomy" id="101924"/>
    <lineage>
        <taxon>Eukaryota</taxon>
        <taxon>Rhodophyta</taxon>
        <taxon>Stylonematophyceae</taxon>
        <taxon>Stylonematales</taxon>
        <taxon>Stylonemataceae</taxon>
        <taxon>Rhodosorus</taxon>
    </lineage>
</organism>
<dbReference type="InterPro" id="IPR004240">
    <property type="entry name" value="EMP70"/>
</dbReference>
<dbReference type="Proteomes" id="UP001157974">
    <property type="component" value="Unassembled WGS sequence"/>
</dbReference>
<keyword evidence="3 7" id="KW-0812">Transmembrane</keyword>
<dbReference type="PANTHER" id="PTHR10766">
    <property type="entry name" value="TRANSMEMBRANE 9 SUPERFAMILY PROTEIN"/>
    <property type="match status" value="1"/>
</dbReference>
<evidence type="ECO:0000256" key="2">
    <source>
        <dbReference type="ARBA" id="ARBA00005227"/>
    </source>
</evidence>
<feature type="transmembrane region" description="Helical" evidence="7">
    <location>
        <begin position="541"/>
        <end position="567"/>
    </location>
</feature>
<dbReference type="EMBL" id="JAMWBK010000002">
    <property type="protein sequence ID" value="KAJ8907607.1"/>
    <property type="molecule type" value="Genomic_DNA"/>
</dbReference>
<comment type="similarity">
    <text evidence="2 7">Belongs to the nonaspanin (TM9SF) (TC 9.A.2) family.</text>
</comment>
<comment type="caution">
    <text evidence="8">The sequence shown here is derived from an EMBL/GenBank/DDBJ whole genome shotgun (WGS) entry which is preliminary data.</text>
</comment>
<name>A0AAV8V1X9_9RHOD</name>
<gene>
    <name evidence="8" type="ORF">NDN08_007717</name>
</gene>
<dbReference type="GO" id="GO:0016020">
    <property type="term" value="C:membrane"/>
    <property type="evidence" value="ECO:0007669"/>
    <property type="project" value="UniProtKB-SubCell"/>
</dbReference>
<evidence type="ECO:0000313" key="9">
    <source>
        <dbReference type="Proteomes" id="UP001157974"/>
    </source>
</evidence>
<feature type="transmembrane region" description="Helical" evidence="7">
    <location>
        <begin position="455"/>
        <end position="478"/>
    </location>
</feature>